<feature type="domain" description="MnmG N-terminal" evidence="11">
    <location>
        <begin position="3"/>
        <end position="361"/>
    </location>
</feature>
<comment type="similarity">
    <text evidence="10">Belongs to the MnmG family. TrmFO subfamily.</text>
</comment>
<evidence type="ECO:0000256" key="2">
    <source>
        <dbReference type="ARBA" id="ARBA00022490"/>
    </source>
</evidence>
<accession>A0A9D9GXC2</accession>
<reference evidence="12" key="1">
    <citation type="submission" date="2020-10" db="EMBL/GenBank/DDBJ databases">
        <authorList>
            <person name="Gilroy R."/>
        </authorList>
    </citation>
    <scope>NUCLEOTIDE SEQUENCE</scope>
    <source>
        <strain evidence="12">11159</strain>
    </source>
</reference>
<evidence type="ECO:0000256" key="5">
    <source>
        <dbReference type="ARBA" id="ARBA00022679"/>
    </source>
</evidence>
<dbReference type="InterPro" id="IPR040131">
    <property type="entry name" value="MnmG_N"/>
</dbReference>
<keyword evidence="3 10" id="KW-0489">Methyltransferase</keyword>
<dbReference type="InterPro" id="IPR002218">
    <property type="entry name" value="MnmG-rel"/>
</dbReference>
<keyword evidence="7 10" id="KW-0274">FAD</keyword>
<evidence type="ECO:0000256" key="8">
    <source>
        <dbReference type="ARBA" id="ARBA00022857"/>
    </source>
</evidence>
<comment type="subcellular location">
    <subcellularLocation>
        <location evidence="10">Cytoplasm</location>
    </subcellularLocation>
</comment>
<dbReference type="Pfam" id="PF01134">
    <property type="entry name" value="GIDA"/>
    <property type="match status" value="1"/>
</dbReference>
<evidence type="ECO:0000313" key="13">
    <source>
        <dbReference type="Proteomes" id="UP000823613"/>
    </source>
</evidence>
<evidence type="ECO:0000256" key="1">
    <source>
        <dbReference type="ARBA" id="ARBA00001974"/>
    </source>
</evidence>
<reference evidence="12" key="2">
    <citation type="journal article" date="2021" name="PeerJ">
        <title>Extensive microbial diversity within the chicken gut microbiome revealed by metagenomics and culture.</title>
        <authorList>
            <person name="Gilroy R."/>
            <person name="Ravi A."/>
            <person name="Getino M."/>
            <person name="Pursley I."/>
            <person name="Horton D.L."/>
            <person name="Alikhan N.F."/>
            <person name="Baker D."/>
            <person name="Gharbi K."/>
            <person name="Hall N."/>
            <person name="Watson M."/>
            <person name="Adriaenssens E.M."/>
            <person name="Foster-Nyarko E."/>
            <person name="Jarju S."/>
            <person name="Secka A."/>
            <person name="Antonio M."/>
            <person name="Oren A."/>
            <person name="Chaudhuri R.R."/>
            <person name="La Ragione R."/>
            <person name="Hildebrand F."/>
            <person name="Pallen M.J."/>
        </authorList>
    </citation>
    <scope>NUCLEOTIDE SEQUENCE</scope>
    <source>
        <strain evidence="12">11159</strain>
    </source>
</reference>
<dbReference type="GO" id="GO:0030488">
    <property type="term" value="P:tRNA methylation"/>
    <property type="evidence" value="ECO:0007669"/>
    <property type="project" value="TreeGrafter"/>
</dbReference>
<keyword evidence="6 10" id="KW-0819">tRNA processing</keyword>
<dbReference type="AlphaFoldDB" id="A0A9D9GXC2"/>
<dbReference type="NCBIfam" id="TIGR00137">
    <property type="entry name" value="gid_trmFO"/>
    <property type="match status" value="1"/>
</dbReference>
<dbReference type="Proteomes" id="UP000823613">
    <property type="component" value="Unassembled WGS sequence"/>
</dbReference>
<proteinExistence type="inferred from homology"/>
<name>A0A9D9GXC2_9BACL</name>
<evidence type="ECO:0000256" key="7">
    <source>
        <dbReference type="ARBA" id="ARBA00022827"/>
    </source>
</evidence>
<keyword evidence="5 10" id="KW-0808">Transferase</keyword>
<dbReference type="PANTHER" id="PTHR11806:SF2">
    <property type="entry name" value="METHYLENETETRAHYDROFOLATE--TRNA-(URACIL-5-)-METHYLTRANSFERASE TRMFO"/>
    <property type="match status" value="1"/>
</dbReference>
<comment type="cofactor">
    <cofactor evidence="1 10">
        <name>FAD</name>
        <dbReference type="ChEBI" id="CHEBI:57692"/>
    </cofactor>
</comment>
<dbReference type="GO" id="GO:0005829">
    <property type="term" value="C:cytosol"/>
    <property type="evidence" value="ECO:0007669"/>
    <property type="project" value="TreeGrafter"/>
</dbReference>
<evidence type="ECO:0000256" key="9">
    <source>
        <dbReference type="ARBA" id="ARBA00023027"/>
    </source>
</evidence>
<keyword evidence="8 10" id="KW-0521">NADP</keyword>
<comment type="catalytic activity">
    <reaction evidence="10">
        <text>uridine(54) in tRNA + (6R)-5,10-methylene-5,6,7,8-tetrahydrofolate + NADH + H(+) = 5-methyluridine(54) in tRNA + (6S)-5,6,7,8-tetrahydrofolate + NAD(+)</text>
        <dbReference type="Rhea" id="RHEA:16873"/>
        <dbReference type="Rhea" id="RHEA-COMP:10167"/>
        <dbReference type="Rhea" id="RHEA-COMP:10193"/>
        <dbReference type="ChEBI" id="CHEBI:15378"/>
        <dbReference type="ChEBI" id="CHEBI:15636"/>
        <dbReference type="ChEBI" id="CHEBI:57453"/>
        <dbReference type="ChEBI" id="CHEBI:57540"/>
        <dbReference type="ChEBI" id="CHEBI:57945"/>
        <dbReference type="ChEBI" id="CHEBI:65315"/>
        <dbReference type="ChEBI" id="CHEBI:74447"/>
        <dbReference type="EC" id="2.1.1.74"/>
    </reaction>
</comment>
<keyword evidence="2 10" id="KW-0963">Cytoplasm</keyword>
<evidence type="ECO:0000256" key="10">
    <source>
        <dbReference type="HAMAP-Rule" id="MF_01037"/>
    </source>
</evidence>
<evidence type="ECO:0000313" key="12">
    <source>
        <dbReference type="EMBL" id="MBO8428269.1"/>
    </source>
</evidence>
<comment type="function">
    <text evidence="10">Catalyzes the folate-dependent formation of 5-methyl-uridine at position 54 (M-5-U54) in all tRNAs.</text>
</comment>
<evidence type="ECO:0000256" key="6">
    <source>
        <dbReference type="ARBA" id="ARBA00022694"/>
    </source>
</evidence>
<dbReference type="InterPro" id="IPR036188">
    <property type="entry name" value="FAD/NAD-bd_sf"/>
</dbReference>
<dbReference type="GO" id="GO:0047151">
    <property type="term" value="F:tRNA (uracil(54)-C5)-methyltransferase activity, 5,10-methylenetetrahydrofolate-dependent"/>
    <property type="evidence" value="ECO:0007669"/>
    <property type="project" value="UniProtKB-UniRule"/>
</dbReference>
<dbReference type="HAMAP" id="MF_01037">
    <property type="entry name" value="TrmFO"/>
    <property type="match status" value="1"/>
</dbReference>
<evidence type="ECO:0000256" key="3">
    <source>
        <dbReference type="ARBA" id="ARBA00022603"/>
    </source>
</evidence>
<evidence type="ECO:0000259" key="11">
    <source>
        <dbReference type="Pfam" id="PF01134"/>
    </source>
</evidence>
<dbReference type="GO" id="GO:0002098">
    <property type="term" value="P:tRNA wobble uridine modification"/>
    <property type="evidence" value="ECO:0007669"/>
    <property type="project" value="TreeGrafter"/>
</dbReference>
<organism evidence="12 13">
    <name type="scientific">Candidatus Onthovivens merdipullorum</name>
    <dbReference type="NCBI Taxonomy" id="2840889"/>
    <lineage>
        <taxon>Bacteria</taxon>
        <taxon>Bacillati</taxon>
        <taxon>Bacillota</taxon>
        <taxon>Bacilli</taxon>
        <taxon>Bacillales</taxon>
        <taxon>Candidatus Onthovivens</taxon>
    </lineage>
</organism>
<comment type="catalytic activity">
    <reaction evidence="10">
        <text>uridine(54) in tRNA + (6R)-5,10-methylene-5,6,7,8-tetrahydrofolate + NADPH + H(+) = 5-methyluridine(54) in tRNA + (6S)-5,6,7,8-tetrahydrofolate + NADP(+)</text>
        <dbReference type="Rhea" id="RHEA:62372"/>
        <dbReference type="Rhea" id="RHEA-COMP:10167"/>
        <dbReference type="Rhea" id="RHEA-COMP:10193"/>
        <dbReference type="ChEBI" id="CHEBI:15378"/>
        <dbReference type="ChEBI" id="CHEBI:15636"/>
        <dbReference type="ChEBI" id="CHEBI:57453"/>
        <dbReference type="ChEBI" id="CHEBI:57783"/>
        <dbReference type="ChEBI" id="CHEBI:58349"/>
        <dbReference type="ChEBI" id="CHEBI:65315"/>
        <dbReference type="ChEBI" id="CHEBI:74447"/>
        <dbReference type="EC" id="2.1.1.74"/>
    </reaction>
</comment>
<dbReference type="InterPro" id="IPR004417">
    <property type="entry name" value="TrmFO"/>
</dbReference>
<gene>
    <name evidence="10 12" type="primary">trmFO</name>
    <name evidence="12" type="ORF">IAC58_06985</name>
</gene>
<dbReference type="NCBIfam" id="NF003739">
    <property type="entry name" value="PRK05335.1"/>
    <property type="match status" value="1"/>
</dbReference>
<dbReference type="GO" id="GO:0050660">
    <property type="term" value="F:flavin adenine dinucleotide binding"/>
    <property type="evidence" value="ECO:0007669"/>
    <property type="project" value="UniProtKB-UniRule"/>
</dbReference>
<comment type="caution">
    <text evidence="12">The sequence shown here is derived from an EMBL/GenBank/DDBJ whole genome shotgun (WGS) entry which is preliminary data.</text>
</comment>
<dbReference type="EC" id="2.1.1.74" evidence="10"/>
<sequence length="425" mass="47718">MVVNVIGAGLAGVEASYFLANKGIKVKLFEKRPKVKSEAHHTDLFGELVCSNSLKSKKLDNACGLLKEEISNMGSLIIEASKVSEVPSGDSLSVDRDVFAKYITEKIKNHPNIEVISEDVNDFKDGINIICTGPLTSKGLLDKISNYTSEKLYSFFDASAPIIYKDSINFDKVYYKSRYNQGDDSYICCPLNKDEYYKLVEELINAKRSLLHEFDTHYFEGCLPLEVMASRGKDTLRFGPLKPTGLEHNGIFPYAVVQLRQDDLIGDFYNLVGFQTNLTYGEQKRVFSLIPGLENAKFARYGLMHRNSYVLAPKVLNDDLSLKNNPDIYIAGQLSGVEGYVESAATGLLAAYYVYLRLNKKDFKKLSFYTILGALVRYITHTGSKNFAPMNSTFGIIYRGNVDSKEIVIKRSLDNIDSFIKQLDE</sequence>
<dbReference type="PANTHER" id="PTHR11806">
    <property type="entry name" value="GLUCOSE INHIBITED DIVISION PROTEIN A"/>
    <property type="match status" value="1"/>
</dbReference>
<keyword evidence="4 10" id="KW-0285">Flavoprotein</keyword>
<feature type="binding site" evidence="10">
    <location>
        <begin position="7"/>
        <end position="12"/>
    </location>
    <ligand>
        <name>FAD</name>
        <dbReference type="ChEBI" id="CHEBI:57692"/>
    </ligand>
</feature>
<dbReference type="Gene3D" id="3.50.50.60">
    <property type="entry name" value="FAD/NAD(P)-binding domain"/>
    <property type="match status" value="2"/>
</dbReference>
<dbReference type="EMBL" id="JADIMY010000130">
    <property type="protein sequence ID" value="MBO8428269.1"/>
    <property type="molecule type" value="Genomic_DNA"/>
</dbReference>
<evidence type="ECO:0000256" key="4">
    <source>
        <dbReference type="ARBA" id="ARBA00022630"/>
    </source>
</evidence>
<keyword evidence="9 10" id="KW-0520">NAD</keyword>
<protein>
    <recommendedName>
        <fullName evidence="10">Methylenetetrahydrofolate--tRNA-(uracil-5-)-methyltransferase TrmFO</fullName>
        <ecNumber evidence="10">2.1.1.74</ecNumber>
    </recommendedName>
    <alternativeName>
        <fullName evidence="10">Folate-dependent tRNA (uracil-5-)-methyltransferase</fullName>
    </alternativeName>
    <alternativeName>
        <fullName evidence="10">Folate-dependent tRNA(M-5-U54)-methyltransferase</fullName>
    </alternativeName>
</protein>
<dbReference type="SUPFAM" id="SSF51905">
    <property type="entry name" value="FAD/NAD(P)-binding domain"/>
    <property type="match status" value="1"/>
</dbReference>